<evidence type="ECO:0000256" key="3">
    <source>
        <dbReference type="ARBA" id="ARBA00009557"/>
    </source>
</evidence>
<comment type="caution">
    <text evidence="13">The sequence shown here is derived from an EMBL/GenBank/DDBJ whole genome shotgun (WGS) entry which is preliminary data.</text>
</comment>
<dbReference type="InterPro" id="IPR029006">
    <property type="entry name" value="ADF-H/Gelsolin-like_dom_sf"/>
</dbReference>
<feature type="domain" description="ADF-H" evidence="12">
    <location>
        <begin position="1192"/>
        <end position="1326"/>
    </location>
</feature>
<evidence type="ECO:0000256" key="11">
    <source>
        <dbReference type="SAM" id="MobiDB-lite"/>
    </source>
</evidence>
<evidence type="ECO:0000256" key="4">
    <source>
        <dbReference type="ARBA" id="ARBA00022490"/>
    </source>
</evidence>
<dbReference type="GO" id="GO:0005884">
    <property type="term" value="C:actin filament"/>
    <property type="evidence" value="ECO:0007669"/>
    <property type="project" value="TreeGrafter"/>
</dbReference>
<feature type="region of interest" description="Disordered" evidence="11">
    <location>
        <begin position="1406"/>
        <end position="1488"/>
    </location>
</feature>
<keyword evidence="7" id="KW-0206">Cytoskeleton</keyword>
<dbReference type="GO" id="GO:0003785">
    <property type="term" value="F:actin monomer binding"/>
    <property type="evidence" value="ECO:0007669"/>
    <property type="project" value="TreeGrafter"/>
</dbReference>
<keyword evidence="5" id="KW-0677">Repeat</keyword>
<dbReference type="InterPro" id="IPR028458">
    <property type="entry name" value="Twinfilin"/>
</dbReference>
<comment type="subunit">
    <text evidence="8">Interacts with G-actin; ADP-actin form.</text>
</comment>
<gene>
    <name evidence="13" type="ORF">EC957_007262</name>
</gene>
<dbReference type="InterPro" id="IPR036465">
    <property type="entry name" value="vWFA_dom_sf"/>
</dbReference>
<feature type="compositionally biased region" description="Low complexity" evidence="11">
    <location>
        <begin position="1406"/>
        <end position="1422"/>
    </location>
</feature>
<dbReference type="SMART" id="SM00102">
    <property type="entry name" value="ADF"/>
    <property type="match status" value="2"/>
</dbReference>
<comment type="subcellular location">
    <subcellularLocation>
        <location evidence="2">Cytoplasm</location>
        <location evidence="2">Cell cortex</location>
    </subcellularLocation>
    <subcellularLocation>
        <location evidence="1">Cytoplasm</location>
        <location evidence="1">Cytoskeleton</location>
    </subcellularLocation>
</comment>
<keyword evidence="4" id="KW-0963">Cytoplasm</keyword>
<dbReference type="PROSITE" id="PS51263">
    <property type="entry name" value="ADF_H"/>
    <property type="match status" value="2"/>
</dbReference>
<keyword evidence="6" id="KW-0009">Actin-binding</keyword>
<dbReference type="Pfam" id="PF00241">
    <property type="entry name" value="Cofilin_ADF"/>
    <property type="match status" value="2"/>
</dbReference>
<dbReference type="Gene3D" id="3.40.50.410">
    <property type="entry name" value="von Willebrand factor, type A domain"/>
    <property type="match status" value="1"/>
</dbReference>
<dbReference type="EMBL" id="JAAAXW010000336">
    <property type="protein sequence ID" value="KAF9538073.1"/>
    <property type="molecule type" value="Genomic_DNA"/>
</dbReference>
<dbReference type="Proteomes" id="UP000723463">
    <property type="component" value="Unassembled WGS sequence"/>
</dbReference>
<sequence>MGSINDTKQDIDVAGTTNTTTDNNAHANEATSTAAGEAGAGAGRGGGKAQAFHPLETDPSVTVLSLTVPPAPIIPEKDESLETATPAVQQKEAFFHICLDTSGSMAGSGIKCAKEAMKELYSHLVLNCRVPAERISVYLYSMICSVRQMGVFEDDLKWMDSINATGGTSFGSVFEQLIATIKGQIESVTSNTTTTTPLDVSSTLFFFTDGADGDHGHTRRQKEIIEPLLKNTARLETTVHSFGFTSGHDAKLLSWLTSTGTDLGCFQYIKESKDIQGAMERTAGLLDSSAMKVQRKVDLYLPVGGENPESDWVTVKLGADDVTGSTVARNRNFTGATLLWREHVPDLEDGTSVANTSSTAPVAGIDGVQEMKIDWLAEDDVARILGMTTFIQHELLRMVEQINAIGSSRESADEKRSKLGQIDIQTEAYAKVLGTLGFASARIKVKSTREPCMIACSQTRSILQSFLSLKADAHKQGGSISNTSLATFNSLAYGQITEAKLKAKLNSRAGKNTALFADLDQMVEEIVKELDLDRLEAEEEETGRLRELSCAFSTNSYVDALRDGDCLCMTLDVSRGAGAIADPSQLVIKSIFPTYLTSSMFTMALGHSLAQNTPENVHGGFDRDSDASIAPGLAHENITAVMPLYINEHHWKVARLRMKPILGYVVTLDATGYTYSQSTTVPFLVLVKALESHPMTEHKQRQIRLILETCDQIYIQSNSLRQSTRTMVQQFCASHTQRTVDVVTNNYVFLGQVICAVRAGDISAEEMKGLGERFETAMVEEQVRRDMSWRMSGDLMGGVFEWFDVNRQRDIVGPGKMYKEQHDAYVRGLEKNSGAEEVEGRYRELWRQARVAQKVPVKEKVEPAAVAGGVSPTTVTSSLSITEEEDQSGIQKLEAPEFKVPTIDPVAWELTEASLDRLSLIQNAVSGGVDKIRRLLAVIQSPHDTDLPEVLTKRLGAAPHGALADEFFARYSRKIVLATLLQAYAHTRNSDRRSVENLMTPFERPLPLGPDGKTLPDDDKATDEAIQFLHSLYQAKMTMLVQEIIAQVEGDYLESKKSFAASTFVNTLDLEVAAGVLIEARTRGGAGGKLMTACARMRMVGGVREKVLMMLKGVYEGVTLFADHHSGEDEAEGEEDKNVWHPCKQTLYKLFTNHHDEFSLSEWRNIHPNQYEDYISCRYVIDGYLDELTPEERSEFSQRLSDAWKQATAPGSNVRAVKVSIINESLEDDGLFDIQGAFEKDFAIVHDNLAEKQPAYFLVRLGDSKASSEWIFLCYVPDVAPIRQKMIYAATRASLTRDLGDSHFTDSIYGTNKGEFTLEGYKKHRASLAAPKPLSERERQLAEIRANEKTLVESMKGGNYRKAHAPGMSFPLTDKAVAALKKLIVAAPAPVAPKKKVAVASAVPKKFSSPASTPLPASPVASQESSTIKALEEVTVKDDEWDDDEAKEEKEEEAVEAQETAAETEEEKEAEVEAAVEEEEEEEPEVVAKQERTINFVKLAIDAENEKIDLVSEAKLGANEVHKNIDEEAPRFTFFAYEHTHKGTPHDSLVFMYTCPSKSKIRERMLYSSCRAGVLQGAKEDAGLNVDKKLETTDVSDLTEAFILDELHPQTQSAFGTTTGVNSPRGFSKPARPGARRVM</sequence>
<comment type="similarity">
    <text evidence="3">Belongs to the actin-binding proteins ADF family. Twinfilin subfamily.</text>
</comment>
<evidence type="ECO:0000256" key="8">
    <source>
        <dbReference type="ARBA" id="ARBA00038532"/>
    </source>
</evidence>
<evidence type="ECO:0000256" key="2">
    <source>
        <dbReference type="ARBA" id="ARBA00004544"/>
    </source>
</evidence>
<dbReference type="GO" id="GO:0051015">
    <property type="term" value="F:actin filament binding"/>
    <property type="evidence" value="ECO:0007669"/>
    <property type="project" value="TreeGrafter"/>
</dbReference>
<comment type="function">
    <text evidence="9">Actin-binding protein involved in motile and morphological processes. Inhibits actin polymerization, likely by sequestering G-actin.</text>
</comment>
<evidence type="ECO:0000256" key="10">
    <source>
        <dbReference type="ARBA" id="ARBA00069496"/>
    </source>
</evidence>
<dbReference type="CDD" id="cd11285">
    <property type="entry name" value="ADF_Twf-N_like"/>
    <property type="match status" value="1"/>
</dbReference>
<protein>
    <recommendedName>
        <fullName evidence="10">Twinfilin</fullName>
    </recommendedName>
</protein>
<feature type="region of interest" description="Disordered" evidence="11">
    <location>
        <begin position="1613"/>
        <end position="1639"/>
    </location>
</feature>
<dbReference type="GO" id="GO:0051016">
    <property type="term" value="P:barbed-end actin filament capping"/>
    <property type="evidence" value="ECO:0007669"/>
    <property type="project" value="TreeGrafter"/>
</dbReference>
<dbReference type="FunFam" id="3.40.20.10:FF:000007">
    <property type="entry name" value="Twinfilin-1 isoform 1"/>
    <property type="match status" value="1"/>
</dbReference>
<evidence type="ECO:0000256" key="7">
    <source>
        <dbReference type="ARBA" id="ARBA00023212"/>
    </source>
</evidence>
<evidence type="ECO:0000256" key="5">
    <source>
        <dbReference type="ARBA" id="ARBA00022737"/>
    </source>
</evidence>
<dbReference type="Gene3D" id="3.40.20.10">
    <property type="entry name" value="Severin"/>
    <property type="match status" value="2"/>
</dbReference>
<feature type="compositionally biased region" description="Acidic residues" evidence="11">
    <location>
        <begin position="1439"/>
        <end position="1485"/>
    </location>
</feature>
<dbReference type="CDD" id="cd11284">
    <property type="entry name" value="ADF_Twf-C_like"/>
    <property type="match status" value="1"/>
</dbReference>
<reference evidence="13" key="1">
    <citation type="journal article" date="2020" name="Fungal Divers.">
        <title>Resolving the Mortierellaceae phylogeny through synthesis of multi-gene phylogenetics and phylogenomics.</title>
        <authorList>
            <person name="Vandepol N."/>
            <person name="Liber J."/>
            <person name="Desiro A."/>
            <person name="Na H."/>
            <person name="Kennedy M."/>
            <person name="Barry K."/>
            <person name="Grigoriev I.V."/>
            <person name="Miller A.N."/>
            <person name="O'Donnell K."/>
            <person name="Stajich J.E."/>
            <person name="Bonito G."/>
        </authorList>
    </citation>
    <scope>NUCLEOTIDE SEQUENCE</scope>
    <source>
        <strain evidence="13">NRRL 2591</strain>
    </source>
</reference>
<organism evidence="13 14">
    <name type="scientific">Mortierella hygrophila</name>
    <dbReference type="NCBI Taxonomy" id="979708"/>
    <lineage>
        <taxon>Eukaryota</taxon>
        <taxon>Fungi</taxon>
        <taxon>Fungi incertae sedis</taxon>
        <taxon>Mucoromycota</taxon>
        <taxon>Mortierellomycotina</taxon>
        <taxon>Mortierellomycetes</taxon>
        <taxon>Mortierellales</taxon>
        <taxon>Mortierellaceae</taxon>
        <taxon>Mortierella</taxon>
    </lineage>
</organism>
<keyword evidence="14" id="KW-1185">Reference proteome</keyword>
<dbReference type="GO" id="GO:0005938">
    <property type="term" value="C:cell cortex"/>
    <property type="evidence" value="ECO:0007669"/>
    <property type="project" value="UniProtKB-SubCell"/>
</dbReference>
<dbReference type="SUPFAM" id="SSF53300">
    <property type="entry name" value="vWA-like"/>
    <property type="match status" value="1"/>
</dbReference>
<evidence type="ECO:0000259" key="12">
    <source>
        <dbReference type="PROSITE" id="PS51263"/>
    </source>
</evidence>
<evidence type="ECO:0000256" key="9">
    <source>
        <dbReference type="ARBA" id="ARBA00056419"/>
    </source>
</evidence>
<dbReference type="InterPro" id="IPR002108">
    <property type="entry name" value="ADF-H"/>
</dbReference>
<evidence type="ECO:0000313" key="14">
    <source>
        <dbReference type="Proteomes" id="UP000723463"/>
    </source>
</evidence>
<dbReference type="FunFam" id="3.40.20.10:FF:000042">
    <property type="entry name" value="Actin depolymerizing protein"/>
    <property type="match status" value="1"/>
</dbReference>
<dbReference type="PANTHER" id="PTHR13759:SF1">
    <property type="entry name" value="TWINFILIN"/>
    <property type="match status" value="1"/>
</dbReference>
<feature type="domain" description="ADF-H" evidence="12">
    <location>
        <begin position="1471"/>
        <end position="1608"/>
    </location>
</feature>
<name>A0A9P6JYP0_9FUNG</name>
<evidence type="ECO:0000313" key="13">
    <source>
        <dbReference type="EMBL" id="KAF9538073.1"/>
    </source>
</evidence>
<proteinExistence type="inferred from homology"/>
<feature type="region of interest" description="Disordered" evidence="11">
    <location>
        <begin position="1"/>
        <end position="53"/>
    </location>
</feature>
<feature type="compositionally biased region" description="Gly residues" evidence="11">
    <location>
        <begin position="38"/>
        <end position="48"/>
    </location>
</feature>
<dbReference type="SUPFAM" id="SSF55753">
    <property type="entry name" value="Actin depolymerizing proteins"/>
    <property type="match status" value="2"/>
</dbReference>
<accession>A0A9P6JYP0</accession>
<dbReference type="GO" id="GO:0030042">
    <property type="term" value="P:actin filament depolymerization"/>
    <property type="evidence" value="ECO:0007669"/>
    <property type="project" value="TreeGrafter"/>
</dbReference>
<feature type="compositionally biased region" description="Polar residues" evidence="11">
    <location>
        <begin position="1613"/>
        <end position="1622"/>
    </location>
</feature>
<evidence type="ECO:0000256" key="1">
    <source>
        <dbReference type="ARBA" id="ARBA00004245"/>
    </source>
</evidence>
<evidence type="ECO:0000256" key="6">
    <source>
        <dbReference type="ARBA" id="ARBA00023203"/>
    </source>
</evidence>
<feature type="compositionally biased region" description="Low complexity" evidence="11">
    <location>
        <begin position="14"/>
        <end position="37"/>
    </location>
</feature>
<dbReference type="PANTHER" id="PTHR13759">
    <property type="entry name" value="TWINFILIN"/>
    <property type="match status" value="1"/>
</dbReference>